<sequence length="442" mass="49532">MILEQLMAQSSAEATRALELTASAQALTARSVAMERAARQALVFNDPVLMGRFREELQQARNSLQRMRRNGLAEPLALRWLTQLDSVTALLPGPQATALDRERQVALEFRELDFVNSRIARAVQDDIEQRDRSLRESLAVSRSRLIRQVALAIFLAAVLAITLGLWLARPFKRMERAVVNLGENRLEDPIDIRGPADVRRLGQQLEWLRLRLMELDADKARFLRHVSHELKTPLAALREGVSLLEEGVAGELTPDQQEVARILRHNTALLQRQIEALLNFNAAAFEARQLRRERTDLLTLLHEQVEAQRLQWQAGELQVQVTGPSVWARVDADKLGTAVANLLSNAIRFAPPGSRIEIALSTQDGRARIDIRDQGPGIAPEDRDRVFEPFYRGERQPQDAVRGTGIGLSIVQEYIAAHGGQVSLLDEDGPGAHFRIELPHAN</sequence>
<keyword evidence="8" id="KW-0067">ATP-binding</keyword>
<dbReference type="AlphaFoldDB" id="A0A4Z0BHG2"/>
<dbReference type="GO" id="GO:0030295">
    <property type="term" value="F:protein kinase activator activity"/>
    <property type="evidence" value="ECO:0007669"/>
    <property type="project" value="TreeGrafter"/>
</dbReference>
<dbReference type="PRINTS" id="PR00344">
    <property type="entry name" value="BCTRLSENSOR"/>
</dbReference>
<evidence type="ECO:0000256" key="6">
    <source>
        <dbReference type="ARBA" id="ARBA00022741"/>
    </source>
</evidence>
<keyword evidence="10" id="KW-1133">Transmembrane helix</keyword>
<evidence type="ECO:0000259" key="12">
    <source>
        <dbReference type="PROSITE" id="PS50885"/>
    </source>
</evidence>
<dbReference type="GO" id="GO:0000156">
    <property type="term" value="F:phosphorelay response regulator activity"/>
    <property type="evidence" value="ECO:0007669"/>
    <property type="project" value="TreeGrafter"/>
</dbReference>
<dbReference type="SUPFAM" id="SSF55874">
    <property type="entry name" value="ATPase domain of HSP90 chaperone/DNA topoisomerase II/histidine kinase"/>
    <property type="match status" value="1"/>
</dbReference>
<keyword evidence="7" id="KW-0418">Kinase</keyword>
<dbReference type="FunFam" id="3.30.565.10:FF:000006">
    <property type="entry name" value="Sensor histidine kinase WalK"/>
    <property type="match status" value="1"/>
</dbReference>
<dbReference type="InterPro" id="IPR050351">
    <property type="entry name" value="BphY/WalK/GraS-like"/>
</dbReference>
<dbReference type="SMART" id="SM00387">
    <property type="entry name" value="HATPase_c"/>
    <property type="match status" value="1"/>
</dbReference>
<dbReference type="Pfam" id="PF00512">
    <property type="entry name" value="HisKA"/>
    <property type="match status" value="1"/>
</dbReference>
<feature type="domain" description="HAMP" evidence="12">
    <location>
        <begin position="165"/>
        <end position="217"/>
    </location>
</feature>
<reference evidence="13 14" key="1">
    <citation type="submission" date="2019-03" db="EMBL/GenBank/DDBJ databases">
        <title>Ramlibacter rhizophilus CCTCC AB2015357, whole genome shotgun sequence.</title>
        <authorList>
            <person name="Zhang X."/>
            <person name="Feng G."/>
            <person name="Zhu H."/>
        </authorList>
    </citation>
    <scope>NUCLEOTIDE SEQUENCE [LARGE SCALE GENOMIC DNA]</scope>
    <source>
        <strain evidence="13 14">CCTCC AB2015357</strain>
    </source>
</reference>
<name>A0A4Z0BHG2_9BURK</name>
<dbReference type="Pfam" id="PF02518">
    <property type="entry name" value="HATPase_c"/>
    <property type="match status" value="1"/>
</dbReference>
<dbReference type="CDD" id="cd00075">
    <property type="entry name" value="HATPase"/>
    <property type="match status" value="1"/>
</dbReference>
<dbReference type="InterPro" id="IPR003594">
    <property type="entry name" value="HATPase_dom"/>
</dbReference>
<evidence type="ECO:0000256" key="8">
    <source>
        <dbReference type="ARBA" id="ARBA00022840"/>
    </source>
</evidence>
<dbReference type="PANTHER" id="PTHR42878:SF7">
    <property type="entry name" value="SENSOR HISTIDINE KINASE GLRK"/>
    <property type="match status" value="1"/>
</dbReference>
<evidence type="ECO:0000256" key="4">
    <source>
        <dbReference type="ARBA" id="ARBA00022553"/>
    </source>
</evidence>
<dbReference type="InterPro" id="IPR003661">
    <property type="entry name" value="HisK_dim/P_dom"/>
</dbReference>
<dbReference type="SUPFAM" id="SSF47384">
    <property type="entry name" value="Homodimeric domain of signal transducing histidine kinase"/>
    <property type="match status" value="1"/>
</dbReference>
<dbReference type="SMART" id="SM00388">
    <property type="entry name" value="HisKA"/>
    <property type="match status" value="1"/>
</dbReference>
<comment type="subcellular location">
    <subcellularLocation>
        <location evidence="2">Cell inner membrane</location>
        <topology evidence="2">Multi-pass membrane protein</topology>
    </subcellularLocation>
</comment>
<dbReference type="GO" id="GO:0005524">
    <property type="term" value="F:ATP binding"/>
    <property type="evidence" value="ECO:0007669"/>
    <property type="project" value="UniProtKB-KW"/>
</dbReference>
<evidence type="ECO:0000256" key="5">
    <source>
        <dbReference type="ARBA" id="ARBA00022679"/>
    </source>
</evidence>
<feature type="transmembrane region" description="Helical" evidence="10">
    <location>
        <begin position="149"/>
        <end position="168"/>
    </location>
</feature>
<dbReference type="PROSITE" id="PS50109">
    <property type="entry name" value="HIS_KIN"/>
    <property type="match status" value="1"/>
</dbReference>
<dbReference type="InterPro" id="IPR004358">
    <property type="entry name" value="Sig_transdc_His_kin-like_C"/>
</dbReference>
<evidence type="ECO:0000256" key="9">
    <source>
        <dbReference type="ARBA" id="ARBA00023012"/>
    </source>
</evidence>
<accession>A0A4Z0BHG2</accession>
<dbReference type="Gene3D" id="1.10.287.130">
    <property type="match status" value="1"/>
</dbReference>
<dbReference type="EC" id="2.7.13.3" evidence="3"/>
<dbReference type="OrthoDB" id="9804645at2"/>
<gene>
    <name evidence="13" type="ORF">EZ242_17815</name>
</gene>
<evidence type="ECO:0000256" key="3">
    <source>
        <dbReference type="ARBA" id="ARBA00012438"/>
    </source>
</evidence>
<dbReference type="EMBL" id="SMLL01000007">
    <property type="protein sequence ID" value="TFY97554.1"/>
    <property type="molecule type" value="Genomic_DNA"/>
</dbReference>
<dbReference type="Proteomes" id="UP000297564">
    <property type="component" value="Unassembled WGS sequence"/>
</dbReference>
<keyword evidence="10" id="KW-0472">Membrane</keyword>
<evidence type="ECO:0000313" key="14">
    <source>
        <dbReference type="Proteomes" id="UP000297564"/>
    </source>
</evidence>
<evidence type="ECO:0000256" key="2">
    <source>
        <dbReference type="ARBA" id="ARBA00004429"/>
    </source>
</evidence>
<keyword evidence="6" id="KW-0547">Nucleotide-binding</keyword>
<organism evidence="13 14">
    <name type="scientific">Ramlibacter rhizophilus</name>
    <dbReference type="NCBI Taxonomy" id="1781167"/>
    <lineage>
        <taxon>Bacteria</taxon>
        <taxon>Pseudomonadati</taxon>
        <taxon>Pseudomonadota</taxon>
        <taxon>Betaproteobacteria</taxon>
        <taxon>Burkholderiales</taxon>
        <taxon>Comamonadaceae</taxon>
        <taxon>Ramlibacter</taxon>
    </lineage>
</organism>
<evidence type="ECO:0000256" key="10">
    <source>
        <dbReference type="SAM" id="Phobius"/>
    </source>
</evidence>
<evidence type="ECO:0000313" key="13">
    <source>
        <dbReference type="EMBL" id="TFY97554.1"/>
    </source>
</evidence>
<keyword evidence="5" id="KW-0808">Transferase</keyword>
<dbReference type="InterPro" id="IPR003660">
    <property type="entry name" value="HAMP_dom"/>
</dbReference>
<feature type="domain" description="Histidine kinase" evidence="11">
    <location>
        <begin position="225"/>
        <end position="442"/>
    </location>
</feature>
<dbReference type="InterPro" id="IPR005467">
    <property type="entry name" value="His_kinase_dom"/>
</dbReference>
<evidence type="ECO:0000256" key="1">
    <source>
        <dbReference type="ARBA" id="ARBA00000085"/>
    </source>
</evidence>
<dbReference type="GO" id="GO:0005886">
    <property type="term" value="C:plasma membrane"/>
    <property type="evidence" value="ECO:0007669"/>
    <property type="project" value="UniProtKB-SubCell"/>
</dbReference>
<dbReference type="GO" id="GO:0007234">
    <property type="term" value="P:osmosensory signaling via phosphorelay pathway"/>
    <property type="evidence" value="ECO:0007669"/>
    <property type="project" value="TreeGrafter"/>
</dbReference>
<proteinExistence type="predicted"/>
<comment type="caution">
    <text evidence="13">The sequence shown here is derived from an EMBL/GenBank/DDBJ whole genome shotgun (WGS) entry which is preliminary data.</text>
</comment>
<dbReference type="InterPro" id="IPR036097">
    <property type="entry name" value="HisK_dim/P_sf"/>
</dbReference>
<comment type="catalytic activity">
    <reaction evidence="1">
        <text>ATP + protein L-histidine = ADP + protein N-phospho-L-histidine.</text>
        <dbReference type="EC" id="2.7.13.3"/>
    </reaction>
</comment>
<keyword evidence="10" id="KW-0812">Transmembrane</keyword>
<keyword evidence="14" id="KW-1185">Reference proteome</keyword>
<evidence type="ECO:0000259" key="11">
    <source>
        <dbReference type="PROSITE" id="PS50109"/>
    </source>
</evidence>
<keyword evidence="4" id="KW-0597">Phosphoprotein</keyword>
<evidence type="ECO:0000256" key="7">
    <source>
        <dbReference type="ARBA" id="ARBA00022777"/>
    </source>
</evidence>
<dbReference type="CDD" id="cd00082">
    <property type="entry name" value="HisKA"/>
    <property type="match status" value="1"/>
</dbReference>
<dbReference type="Gene3D" id="3.30.565.10">
    <property type="entry name" value="Histidine kinase-like ATPase, C-terminal domain"/>
    <property type="match status" value="1"/>
</dbReference>
<dbReference type="InterPro" id="IPR036890">
    <property type="entry name" value="HATPase_C_sf"/>
</dbReference>
<protein>
    <recommendedName>
        <fullName evidence="3">histidine kinase</fullName>
        <ecNumber evidence="3">2.7.13.3</ecNumber>
    </recommendedName>
</protein>
<dbReference type="GO" id="GO:0000155">
    <property type="term" value="F:phosphorelay sensor kinase activity"/>
    <property type="evidence" value="ECO:0007669"/>
    <property type="project" value="InterPro"/>
</dbReference>
<dbReference type="PANTHER" id="PTHR42878">
    <property type="entry name" value="TWO-COMPONENT HISTIDINE KINASE"/>
    <property type="match status" value="1"/>
</dbReference>
<dbReference type="PROSITE" id="PS50885">
    <property type="entry name" value="HAMP"/>
    <property type="match status" value="1"/>
</dbReference>
<keyword evidence="9" id="KW-0902">Two-component regulatory system</keyword>